<dbReference type="Gene3D" id="2.130.10.10">
    <property type="entry name" value="YVTN repeat-like/Quinoprotein amine dehydrogenase"/>
    <property type="match status" value="1"/>
</dbReference>
<reference evidence="3 4" key="1">
    <citation type="submission" date="2018-02" db="EMBL/GenBank/DDBJ databases">
        <title>Genome sequence of the basidiomycete white-rot fungus Phlebia centrifuga.</title>
        <authorList>
            <person name="Granchi Z."/>
            <person name="Peng M."/>
            <person name="de Vries R.P."/>
            <person name="Hilden K."/>
            <person name="Makela M.R."/>
            <person name="Grigoriev I."/>
            <person name="Riley R."/>
        </authorList>
    </citation>
    <scope>NUCLEOTIDE SEQUENCE [LARGE SCALE GENOMIC DNA]</scope>
    <source>
        <strain evidence="3 4">FBCC195</strain>
    </source>
</reference>
<evidence type="ECO:0000313" key="4">
    <source>
        <dbReference type="Proteomes" id="UP000186601"/>
    </source>
</evidence>
<dbReference type="OrthoDB" id="6262491at2759"/>
<comment type="caution">
    <text evidence="3">The sequence shown here is derived from an EMBL/GenBank/DDBJ whole genome shotgun (WGS) entry which is preliminary data.</text>
</comment>
<dbReference type="InterPro" id="IPR015943">
    <property type="entry name" value="WD40/YVTN_repeat-like_dom_sf"/>
</dbReference>
<evidence type="ECO:0000313" key="3">
    <source>
        <dbReference type="EMBL" id="PSR80357.1"/>
    </source>
</evidence>
<dbReference type="SUPFAM" id="SSF50978">
    <property type="entry name" value="WD40 repeat-like"/>
    <property type="match status" value="1"/>
</dbReference>
<dbReference type="SMART" id="SM00320">
    <property type="entry name" value="WD40"/>
    <property type="match status" value="1"/>
</dbReference>
<dbReference type="EMBL" id="MLYV02000656">
    <property type="protein sequence ID" value="PSR80357.1"/>
    <property type="molecule type" value="Genomic_DNA"/>
</dbReference>
<feature type="compositionally biased region" description="Pro residues" evidence="2">
    <location>
        <begin position="33"/>
        <end position="43"/>
    </location>
</feature>
<dbReference type="Proteomes" id="UP000186601">
    <property type="component" value="Unassembled WGS sequence"/>
</dbReference>
<sequence>MDPLAGMDSSTDDDAASQTTEDDPQVPEHREPPPAPTPAPQPAMPSTSTRAKPNYELRHTMRGHTSSISAVKFSPDGTLLASCCMSSLVN</sequence>
<gene>
    <name evidence="3" type="ORF">PHLCEN_2v6742</name>
</gene>
<evidence type="ECO:0000256" key="1">
    <source>
        <dbReference type="PROSITE-ProRule" id="PRU00221"/>
    </source>
</evidence>
<protein>
    <submittedName>
        <fullName evidence="3">Uncharacterized protein</fullName>
    </submittedName>
</protein>
<feature type="region of interest" description="Disordered" evidence="2">
    <location>
        <begin position="1"/>
        <end position="55"/>
    </location>
</feature>
<dbReference type="AlphaFoldDB" id="A0A2R6NYG9"/>
<name>A0A2R6NYG9_9APHY</name>
<dbReference type="InterPro" id="IPR036322">
    <property type="entry name" value="WD40_repeat_dom_sf"/>
</dbReference>
<dbReference type="STRING" id="98765.A0A2R6NYG9"/>
<feature type="repeat" description="WD" evidence="1">
    <location>
        <begin position="61"/>
        <end position="90"/>
    </location>
</feature>
<feature type="compositionally biased region" description="Acidic residues" evidence="2">
    <location>
        <begin position="10"/>
        <end position="25"/>
    </location>
</feature>
<evidence type="ECO:0000256" key="2">
    <source>
        <dbReference type="SAM" id="MobiDB-lite"/>
    </source>
</evidence>
<accession>A0A2R6NYG9</accession>
<dbReference type="PROSITE" id="PS50294">
    <property type="entry name" value="WD_REPEATS_REGION"/>
    <property type="match status" value="1"/>
</dbReference>
<organism evidence="3 4">
    <name type="scientific">Hermanssonia centrifuga</name>
    <dbReference type="NCBI Taxonomy" id="98765"/>
    <lineage>
        <taxon>Eukaryota</taxon>
        <taxon>Fungi</taxon>
        <taxon>Dikarya</taxon>
        <taxon>Basidiomycota</taxon>
        <taxon>Agaricomycotina</taxon>
        <taxon>Agaricomycetes</taxon>
        <taxon>Polyporales</taxon>
        <taxon>Meruliaceae</taxon>
        <taxon>Hermanssonia</taxon>
    </lineage>
</organism>
<dbReference type="PROSITE" id="PS50082">
    <property type="entry name" value="WD_REPEATS_2"/>
    <property type="match status" value="1"/>
</dbReference>
<keyword evidence="4" id="KW-1185">Reference proteome</keyword>
<keyword evidence="1" id="KW-0853">WD repeat</keyword>
<proteinExistence type="predicted"/>
<dbReference type="Pfam" id="PF00400">
    <property type="entry name" value="WD40"/>
    <property type="match status" value="1"/>
</dbReference>
<dbReference type="InterPro" id="IPR001680">
    <property type="entry name" value="WD40_rpt"/>
</dbReference>